<dbReference type="Proteomes" id="UP000246800">
    <property type="component" value="Unassembled WGS sequence"/>
</dbReference>
<protein>
    <submittedName>
        <fullName evidence="7">D-glycerate dehydrogenase</fullName>
    </submittedName>
</protein>
<dbReference type="CDD" id="cd05301">
    <property type="entry name" value="GDH"/>
    <property type="match status" value="1"/>
</dbReference>
<evidence type="ECO:0000313" key="9">
    <source>
        <dbReference type="EMBL" id="REA82083.1"/>
    </source>
</evidence>
<reference evidence="12" key="3">
    <citation type="journal article" date="2018" name="Vet. Microbiol.">
        <title>Molecular epidemiology of methicillin-resistant staphylococci amongst veterinary personnel, personnel-owned pets, patients and the hospital environment of two companion animal veterinary hospitals.</title>
        <authorList>
            <person name="Worthing K.A."/>
            <person name="Brown J."/>
            <person name="Gerber L."/>
            <person name="Abraham S."/>
            <person name="Trott D."/>
            <person name="Norris J.M."/>
        </authorList>
    </citation>
    <scope>NUCLEOTIDE SEQUENCE [LARGE SCALE GENOMIC DNA]</scope>
    <source>
        <strain evidence="12">ST496-2</strain>
    </source>
</reference>
<dbReference type="STRING" id="937773.SPSINT_0618"/>
<dbReference type="InterPro" id="IPR050223">
    <property type="entry name" value="D-isomer_2-hydroxyacid_DH"/>
</dbReference>
<evidence type="ECO:0000256" key="1">
    <source>
        <dbReference type="ARBA" id="ARBA00005854"/>
    </source>
</evidence>
<feature type="domain" description="D-isomer specific 2-hydroxyacid dehydrogenase NAD-binding" evidence="5">
    <location>
        <begin position="109"/>
        <end position="287"/>
    </location>
</feature>
<dbReference type="RefSeq" id="WP_014614430.1">
    <property type="nucleotide sequence ID" value="NZ_AP019372.1"/>
</dbReference>
<dbReference type="GO" id="GO:0051287">
    <property type="term" value="F:NAD binding"/>
    <property type="evidence" value="ECO:0007669"/>
    <property type="project" value="InterPro"/>
</dbReference>
<dbReference type="Proteomes" id="UP000246351">
    <property type="component" value="Unassembled WGS sequence"/>
</dbReference>
<dbReference type="FunFam" id="3.40.50.720:FF:000462">
    <property type="entry name" value="Glyoxylate reductase (NADP+)"/>
    <property type="match status" value="1"/>
</dbReference>
<keyword evidence="13" id="KW-1185">Reference proteome</keyword>
<dbReference type="AlphaFoldDB" id="A0A166SLH6"/>
<reference evidence="6 13" key="4">
    <citation type="submission" date="2018-11" db="EMBL/GenBank/DDBJ databases">
        <authorList>
            <consortium name="Veterinary Laboratory Investigation and Response Network"/>
        </authorList>
    </citation>
    <scope>NUCLEOTIDE SEQUENCE [LARGE SCALE GENOMIC DNA]</scope>
    <source>
        <strain evidence="6 13">SPSE-18-VL-LA-PA-Ryan-0021</strain>
    </source>
</reference>
<dbReference type="eggNOG" id="COG1052">
    <property type="taxonomic scope" value="Bacteria"/>
</dbReference>
<dbReference type="GeneID" id="93824676"/>
<dbReference type="EMBL" id="QEIV01000057">
    <property type="protein sequence ID" value="PWZ99776.1"/>
    <property type="molecule type" value="Genomic_DNA"/>
</dbReference>
<dbReference type="Gene3D" id="3.40.50.720">
    <property type="entry name" value="NAD(P)-binding Rossmann-like Domain"/>
    <property type="match status" value="2"/>
</dbReference>
<dbReference type="PROSITE" id="PS00671">
    <property type="entry name" value="D_2_HYDROXYACID_DH_3"/>
    <property type="match status" value="1"/>
</dbReference>
<dbReference type="InterPro" id="IPR036291">
    <property type="entry name" value="NAD(P)-bd_dom_sf"/>
</dbReference>
<dbReference type="GO" id="GO:0030267">
    <property type="term" value="F:glyoxylate reductase (NADPH) activity"/>
    <property type="evidence" value="ECO:0007669"/>
    <property type="project" value="TreeGrafter"/>
</dbReference>
<dbReference type="GO" id="GO:0005829">
    <property type="term" value="C:cytosol"/>
    <property type="evidence" value="ECO:0007669"/>
    <property type="project" value="TreeGrafter"/>
</dbReference>
<dbReference type="InterPro" id="IPR006140">
    <property type="entry name" value="D-isomer_DH_NAD-bd"/>
</dbReference>
<evidence type="ECO:0000313" key="6">
    <source>
        <dbReference type="EMBL" id="EGQ4384779.1"/>
    </source>
</evidence>
<sequence length="321" mass="36134">MEKILVTRRIPQKFVERLETLGEVEMWDHELTPMPREKFIAAVQDKTAILVTLSEKIDATLFEAAPNLKIVANMAVGFDNIDLQAAAQHEVEISNTPHVLTETTAELGFALMMATSRRIVEAEKYVQDGKWESWGPYLLAGKDIYQSKVGIYGMGEIGRAFARRLKGFHADILYHNRSRNIQAEQELGAFYTSFDKLIKESDFVICTAPSTPDTQNKFNKEVFKNMRKDAIFINIGRGDLVVEEDLVEAIETGEIAGCGLDVVRDEPIRTDHPLLQYPNVIVTPHIGSATVLTRDQMIQTCLLNIKDVLEGQKPRNQVKMG</sequence>
<evidence type="ECO:0000313" key="11">
    <source>
        <dbReference type="Proteomes" id="UP000246800"/>
    </source>
</evidence>
<dbReference type="SUPFAM" id="SSF51735">
    <property type="entry name" value="NAD(P)-binding Rossmann-fold domains"/>
    <property type="match status" value="1"/>
</dbReference>
<dbReference type="SUPFAM" id="SSF52283">
    <property type="entry name" value="Formate/glycerate dehydrogenase catalytic domain-like"/>
    <property type="match status" value="1"/>
</dbReference>
<dbReference type="Pfam" id="PF00389">
    <property type="entry name" value="2-Hacid_dh"/>
    <property type="match status" value="1"/>
</dbReference>
<proteinExistence type="inferred from homology"/>
<gene>
    <name evidence="7" type="ORF">DD902_09900</name>
    <name evidence="8" type="ORF">DD924_00850</name>
    <name evidence="9" type="ORF">DV961_05675</name>
    <name evidence="6" type="ORF">EGV54_06685</name>
</gene>
<dbReference type="PANTHER" id="PTHR10996">
    <property type="entry name" value="2-HYDROXYACID DEHYDROGENASE-RELATED"/>
    <property type="match status" value="1"/>
</dbReference>
<dbReference type="Proteomes" id="UP000256409">
    <property type="component" value="Unassembled WGS sequence"/>
</dbReference>
<evidence type="ECO:0000313" key="8">
    <source>
        <dbReference type="EMBL" id="PWZ99776.1"/>
    </source>
</evidence>
<comment type="caution">
    <text evidence="7">The sequence shown here is derived from an EMBL/GenBank/DDBJ whole genome shotgun (WGS) entry which is preliminary data.</text>
</comment>
<dbReference type="GO" id="GO:0016618">
    <property type="term" value="F:hydroxypyruvate reductase [NAD(P)H] activity"/>
    <property type="evidence" value="ECO:0007669"/>
    <property type="project" value="TreeGrafter"/>
</dbReference>
<organism evidence="7 11">
    <name type="scientific">Staphylococcus pseudintermedius</name>
    <dbReference type="NCBI Taxonomy" id="283734"/>
    <lineage>
        <taxon>Bacteria</taxon>
        <taxon>Bacillati</taxon>
        <taxon>Bacillota</taxon>
        <taxon>Bacilli</taxon>
        <taxon>Bacillales</taxon>
        <taxon>Staphylococcaceae</taxon>
        <taxon>Staphylococcus</taxon>
        <taxon>Staphylococcus intermedius group</taxon>
    </lineage>
</organism>
<evidence type="ECO:0000313" key="12">
    <source>
        <dbReference type="Proteomes" id="UP000256409"/>
    </source>
</evidence>
<dbReference type="EMBL" id="AAXKXX010000007">
    <property type="protein sequence ID" value="EGQ4384779.1"/>
    <property type="molecule type" value="Genomic_DNA"/>
</dbReference>
<keyword evidence="2 3" id="KW-0560">Oxidoreductase</keyword>
<dbReference type="PANTHER" id="PTHR10996:SF283">
    <property type="entry name" value="GLYOXYLATE_HYDROXYPYRUVATE REDUCTASE B"/>
    <property type="match status" value="1"/>
</dbReference>
<dbReference type="Proteomes" id="UP000600220">
    <property type="component" value="Unassembled WGS sequence"/>
</dbReference>
<accession>A0A166SLH6</accession>
<dbReference type="InterPro" id="IPR029753">
    <property type="entry name" value="D-isomer_DH_CS"/>
</dbReference>
<dbReference type="EMBL" id="QQPC01000032">
    <property type="protein sequence ID" value="REA82083.1"/>
    <property type="molecule type" value="Genomic_DNA"/>
</dbReference>
<evidence type="ECO:0000313" key="13">
    <source>
        <dbReference type="Proteomes" id="UP000600220"/>
    </source>
</evidence>
<dbReference type="OrthoDB" id="9805416at2"/>
<reference evidence="10 11" key="1">
    <citation type="journal article" date="2018" name="Vet. Microbiol.">
        <title>Clonal diversity and geographic distribution of methicillin-resistant Staphylococcus pseudintermedius from Australian animals: Discovery of novel sequence types.</title>
        <authorList>
            <person name="Worthing K.A."/>
            <person name="Abraham S."/>
            <person name="Coombs G.W."/>
            <person name="Pang S."/>
            <person name="Saputra S."/>
            <person name="Jordan D."/>
            <person name="Trott D.J."/>
            <person name="Norris J.M."/>
        </authorList>
    </citation>
    <scope>NUCLEOTIDE SEQUENCE [LARGE SCALE GENOMIC DNA]</scope>
    <source>
        <strain evidence="7 11">ST525 1</strain>
        <strain evidence="8 10">ST71 3</strain>
    </source>
</reference>
<evidence type="ECO:0000313" key="10">
    <source>
        <dbReference type="Proteomes" id="UP000246351"/>
    </source>
</evidence>
<evidence type="ECO:0000259" key="5">
    <source>
        <dbReference type="Pfam" id="PF02826"/>
    </source>
</evidence>
<feature type="domain" description="D-isomer specific 2-hydroxyacid dehydrogenase catalytic" evidence="4">
    <location>
        <begin position="4"/>
        <end position="319"/>
    </location>
</feature>
<name>A0A166SLH6_STAPS</name>
<dbReference type="OMA" id="HMGTETC"/>
<reference evidence="9" key="2">
    <citation type="journal article" date="2018" name="Vet. Microbiol.">
        <title>Methicillin-resistant staphylococci amongst veterinary personnel, personnel-owned pets, patients and the hospital environment of two small animal veterinary hospitals.</title>
        <authorList>
            <person name="Worthing K.A."/>
            <person name="Brown J."/>
            <person name="Gerber L."/>
            <person name="Abraham S."/>
            <person name="Trott D."/>
            <person name="Norris J.M."/>
        </authorList>
    </citation>
    <scope>NUCLEOTIDE SEQUENCE</scope>
    <source>
        <strain evidence="9">ST496-2</strain>
    </source>
</reference>
<dbReference type="EMBL" id="QEIT01000054">
    <property type="protein sequence ID" value="PWZ73797.1"/>
    <property type="molecule type" value="Genomic_DNA"/>
</dbReference>
<comment type="similarity">
    <text evidence="1 3">Belongs to the D-isomer specific 2-hydroxyacid dehydrogenase family.</text>
</comment>
<evidence type="ECO:0000259" key="4">
    <source>
        <dbReference type="Pfam" id="PF00389"/>
    </source>
</evidence>
<dbReference type="Pfam" id="PF02826">
    <property type="entry name" value="2-Hacid_dh_C"/>
    <property type="match status" value="1"/>
</dbReference>
<dbReference type="InterPro" id="IPR006139">
    <property type="entry name" value="D-isomer_2_OHA_DH_cat_dom"/>
</dbReference>
<evidence type="ECO:0000256" key="2">
    <source>
        <dbReference type="ARBA" id="ARBA00023002"/>
    </source>
</evidence>
<evidence type="ECO:0000313" key="7">
    <source>
        <dbReference type="EMBL" id="PWZ73797.1"/>
    </source>
</evidence>
<evidence type="ECO:0000256" key="3">
    <source>
        <dbReference type="RuleBase" id="RU003719"/>
    </source>
</evidence>